<dbReference type="PANTHER" id="PTHR37042:SF4">
    <property type="entry name" value="OUTER MEMBRANE PROTEIN RV1973"/>
    <property type="match status" value="1"/>
</dbReference>
<keyword evidence="6" id="KW-1185">Reference proteome</keyword>
<proteinExistence type="predicted"/>
<dbReference type="PATRIC" id="fig|37916.4.peg.5539"/>
<keyword evidence="4" id="KW-0812">Transmembrane</keyword>
<evidence type="ECO:0000313" key="5">
    <source>
        <dbReference type="EMBL" id="KMO70636.1"/>
    </source>
</evidence>
<organism evidence="5 6">
    <name type="scientific">Mycolicibacterium chlorophenolicum</name>
    <dbReference type="NCBI Taxonomy" id="37916"/>
    <lineage>
        <taxon>Bacteria</taxon>
        <taxon>Bacillati</taxon>
        <taxon>Actinomycetota</taxon>
        <taxon>Actinomycetes</taxon>
        <taxon>Mycobacteriales</taxon>
        <taxon>Mycobacteriaceae</taxon>
        <taxon>Mycolicibacterium</taxon>
    </lineage>
</organism>
<evidence type="ECO:0008006" key="7">
    <source>
        <dbReference type="Google" id="ProtNLM"/>
    </source>
</evidence>
<sequence>MEGDAGTSRLNPPIDTDDPTGGQESEAPGIDTGGLEESEAPDTTSVEEPTDPRRPSRLGTGWVAAITLLLVLLTAGAVAGGYFALRANERGAAITRSDEAALAAAKECVAATQAPDTAAMTAAQSKILDCSTGDFGVQAGLFSSVVAEAYQAANARVAVDDLRAAVERHNDDGSINVLVAVRVKITNSEAADQQVGYRLRATMAFDEGRYRIAKLDQVTS</sequence>
<evidence type="ECO:0000256" key="1">
    <source>
        <dbReference type="ARBA" id="ARBA00004370"/>
    </source>
</evidence>
<dbReference type="PANTHER" id="PTHR37042">
    <property type="entry name" value="OUTER MEMBRANE PROTEIN RV1973"/>
    <property type="match status" value="1"/>
</dbReference>
<name>A0A0J6YCR6_9MYCO</name>
<dbReference type="EMBL" id="JYNL01000064">
    <property type="protein sequence ID" value="KMO70636.1"/>
    <property type="molecule type" value="Genomic_DNA"/>
</dbReference>
<dbReference type="RefSeq" id="WP_048472589.1">
    <property type="nucleotide sequence ID" value="NZ_JYNL01000064.1"/>
</dbReference>
<comment type="subcellular location">
    <subcellularLocation>
        <location evidence="1">Membrane</location>
    </subcellularLocation>
</comment>
<dbReference type="AlphaFoldDB" id="A0A0J6YCR6"/>
<dbReference type="STRING" id="37916.MCHLDSM_05528"/>
<gene>
    <name evidence="5" type="ORF">MCHLDSM_05528</name>
</gene>
<keyword evidence="4" id="KW-1133">Transmembrane helix</keyword>
<evidence type="ECO:0000256" key="2">
    <source>
        <dbReference type="ARBA" id="ARBA00023136"/>
    </source>
</evidence>
<comment type="caution">
    <text evidence="5">The sequence shown here is derived from an EMBL/GenBank/DDBJ whole genome shotgun (WGS) entry which is preliminary data.</text>
</comment>
<accession>A0A0J6YCR6</accession>
<dbReference type="GO" id="GO:0016020">
    <property type="term" value="C:membrane"/>
    <property type="evidence" value="ECO:0007669"/>
    <property type="project" value="UniProtKB-SubCell"/>
</dbReference>
<protein>
    <recommendedName>
        <fullName evidence="7">Mce associated membrane protein</fullName>
    </recommendedName>
</protein>
<evidence type="ECO:0000256" key="3">
    <source>
        <dbReference type="SAM" id="MobiDB-lite"/>
    </source>
</evidence>
<dbReference type="Proteomes" id="UP000036513">
    <property type="component" value="Unassembled WGS sequence"/>
</dbReference>
<keyword evidence="2 4" id="KW-0472">Membrane</keyword>
<feature type="region of interest" description="Disordered" evidence="3">
    <location>
        <begin position="1"/>
        <end position="58"/>
    </location>
</feature>
<feature type="transmembrane region" description="Helical" evidence="4">
    <location>
        <begin position="62"/>
        <end position="85"/>
    </location>
</feature>
<evidence type="ECO:0000313" key="6">
    <source>
        <dbReference type="Proteomes" id="UP000036513"/>
    </source>
</evidence>
<reference evidence="5 6" key="1">
    <citation type="journal article" date="2015" name="Genome Biol. Evol.">
        <title>Characterization of Three Mycobacterium spp. with Potential Use in Bioremediation by Genome Sequencing and Comparative Genomics.</title>
        <authorList>
            <person name="Das S."/>
            <person name="Pettersson B.M."/>
            <person name="Behra P.R."/>
            <person name="Ramesh M."/>
            <person name="Dasgupta S."/>
            <person name="Bhattacharya A."/>
            <person name="Kirsebom L.A."/>
        </authorList>
    </citation>
    <scope>NUCLEOTIDE SEQUENCE [LARGE SCALE GENOMIC DNA]</scope>
    <source>
        <strain evidence="5 6">DSM 43826</strain>
    </source>
</reference>
<evidence type="ECO:0000256" key="4">
    <source>
        <dbReference type="SAM" id="Phobius"/>
    </source>
</evidence>